<dbReference type="AlphaFoldDB" id="A0A0F9R4H8"/>
<name>A0A0F9R4H8_9ZZZZ</name>
<organism evidence="1">
    <name type="scientific">marine sediment metagenome</name>
    <dbReference type="NCBI Taxonomy" id="412755"/>
    <lineage>
        <taxon>unclassified sequences</taxon>
        <taxon>metagenomes</taxon>
        <taxon>ecological metagenomes</taxon>
    </lineage>
</organism>
<sequence>MPHLLNPNPARSVPISVLDSFHYKYTNGLNLRPDSTLHQRLVALLIERANASRDVLSNKFEMWNKIDKKLTVFIPLDQKELDLQEADVRKPVSTVVPISFATLEVLLTYMVEALAVDPIFRYEGVGPEDVIGAALLQQIVNVQMARSGGTLAIYTMLRDELTYGFGAMVPTWTKRLGFRRVAKQRSFLSTLRGKILSLPGLAEAREEYVQFEGNELTPIDPYMYLPDPSVPINDVQKGEYVGWIVRDNLMSMLAEERTDDSMFNVQYLKGFDGKSVLFLDQSARDKDSVRSVGEGFGNTRAVDNIYMCVNLIPAEWGIGNRVYPEKWSFRLSGDAIITHMAPLNLDHNMFPVVVCAPNFDGHGNTPVSMLEYVQGMHEFIDFLYNAMVANQRKSIHDMFVVDPERVNLLDVMNPGPGKLIRLRKKAWGHGIKDAIEQLKVSDVTAGNIDESVKLMALIDQMTGAEDTVRGNLRSSSADISATEFQGSQGAALSRLEKHAKIAGMQALTPLAHMVASQTQQFMEMDTYVKIIGDYEQVLAGEYGDVSRVPVSPFDLLINYDVTPSDGSHPRAGDARGWLSMLQMVLSQPELWTKFNVVGMFSRWARMNGENDIQQFILNPNGVQQKVLPDEELEREVQKGNLIPAEGAA</sequence>
<comment type="caution">
    <text evidence="1">The sequence shown here is derived from an EMBL/GenBank/DDBJ whole genome shotgun (WGS) entry which is preliminary data.</text>
</comment>
<proteinExistence type="predicted"/>
<reference evidence="1" key="1">
    <citation type="journal article" date="2015" name="Nature">
        <title>Complex archaea that bridge the gap between prokaryotes and eukaryotes.</title>
        <authorList>
            <person name="Spang A."/>
            <person name="Saw J.H."/>
            <person name="Jorgensen S.L."/>
            <person name="Zaremba-Niedzwiedzka K."/>
            <person name="Martijn J."/>
            <person name="Lind A.E."/>
            <person name="van Eijk R."/>
            <person name="Schleper C."/>
            <person name="Guy L."/>
            <person name="Ettema T.J."/>
        </authorList>
    </citation>
    <scope>NUCLEOTIDE SEQUENCE</scope>
</reference>
<accession>A0A0F9R4H8</accession>
<dbReference type="EMBL" id="LAZR01001062">
    <property type="protein sequence ID" value="KKN51480.1"/>
    <property type="molecule type" value="Genomic_DNA"/>
</dbReference>
<gene>
    <name evidence="1" type="ORF">LCGC14_0622210</name>
</gene>
<dbReference type="Pfam" id="PF23899">
    <property type="entry name" value="SU10_portal"/>
    <property type="match status" value="1"/>
</dbReference>
<protein>
    <submittedName>
        <fullName evidence="1">Uncharacterized protein</fullName>
    </submittedName>
</protein>
<evidence type="ECO:0000313" key="1">
    <source>
        <dbReference type="EMBL" id="KKN51480.1"/>
    </source>
</evidence>
<dbReference type="InterPro" id="IPR056909">
    <property type="entry name" value="SU10_portal"/>
</dbReference>